<dbReference type="Pfam" id="PF00512">
    <property type="entry name" value="HisKA"/>
    <property type="match status" value="1"/>
</dbReference>
<dbReference type="Pfam" id="PF00072">
    <property type="entry name" value="Response_reg"/>
    <property type="match status" value="1"/>
</dbReference>
<comment type="catalytic activity">
    <reaction evidence="1">
        <text>ATP + protein L-histidine = ADP + protein N-phospho-L-histidine.</text>
        <dbReference type="EC" id="2.7.13.3"/>
    </reaction>
</comment>
<dbReference type="PANTHER" id="PTHR43065:SF46">
    <property type="entry name" value="C4-DICARBOXYLATE TRANSPORT SENSOR PROTEIN DCTB"/>
    <property type="match status" value="1"/>
</dbReference>
<organism evidence="14 15">
    <name type="scientific">Desulfomarina profundi</name>
    <dbReference type="NCBI Taxonomy" id="2772557"/>
    <lineage>
        <taxon>Bacteria</taxon>
        <taxon>Pseudomonadati</taxon>
        <taxon>Thermodesulfobacteriota</taxon>
        <taxon>Desulfobulbia</taxon>
        <taxon>Desulfobulbales</taxon>
        <taxon>Desulfobulbaceae</taxon>
        <taxon>Desulfomarina</taxon>
    </lineage>
</organism>
<feature type="domain" description="HAMP" evidence="13">
    <location>
        <begin position="262"/>
        <end position="314"/>
    </location>
</feature>
<evidence type="ECO:0000256" key="5">
    <source>
        <dbReference type="ARBA" id="ARBA00022777"/>
    </source>
</evidence>
<evidence type="ECO:0000256" key="9">
    <source>
        <dbReference type="SAM" id="Coils"/>
    </source>
</evidence>
<dbReference type="CDD" id="cd06225">
    <property type="entry name" value="HAMP"/>
    <property type="match status" value="1"/>
</dbReference>
<evidence type="ECO:0000256" key="10">
    <source>
        <dbReference type="SAM" id="Phobius"/>
    </source>
</evidence>
<dbReference type="PROSITE" id="PS50110">
    <property type="entry name" value="RESPONSE_REGULATORY"/>
    <property type="match status" value="1"/>
</dbReference>
<dbReference type="CDD" id="cd00082">
    <property type="entry name" value="HisKA"/>
    <property type="match status" value="1"/>
</dbReference>
<evidence type="ECO:0000256" key="4">
    <source>
        <dbReference type="ARBA" id="ARBA00022741"/>
    </source>
</evidence>
<evidence type="ECO:0000259" key="12">
    <source>
        <dbReference type="PROSITE" id="PS50110"/>
    </source>
</evidence>
<keyword evidence="4" id="KW-0547">Nucleotide-binding</keyword>
<dbReference type="SMART" id="SM00091">
    <property type="entry name" value="PAS"/>
    <property type="match status" value="1"/>
</dbReference>
<feature type="transmembrane region" description="Helical" evidence="10">
    <location>
        <begin position="16"/>
        <end position="38"/>
    </location>
</feature>
<dbReference type="PROSITE" id="PS50885">
    <property type="entry name" value="HAMP"/>
    <property type="match status" value="1"/>
</dbReference>
<dbReference type="InterPro" id="IPR001789">
    <property type="entry name" value="Sig_transdc_resp-reg_receiver"/>
</dbReference>
<dbReference type="Pfam" id="PF00672">
    <property type="entry name" value="HAMP"/>
    <property type="match status" value="1"/>
</dbReference>
<keyword evidence="7" id="KW-0902">Two-component regulatory system</keyword>
<dbReference type="InterPro" id="IPR000014">
    <property type="entry name" value="PAS"/>
</dbReference>
<dbReference type="PROSITE" id="PS50109">
    <property type="entry name" value="HIS_KIN"/>
    <property type="match status" value="1"/>
</dbReference>
<keyword evidence="10" id="KW-0472">Membrane</keyword>
<evidence type="ECO:0000313" key="14">
    <source>
        <dbReference type="EMBL" id="BCL62546.1"/>
    </source>
</evidence>
<feature type="transmembrane region" description="Helical" evidence="10">
    <location>
        <begin position="242"/>
        <end position="264"/>
    </location>
</feature>
<dbReference type="SMART" id="SM00387">
    <property type="entry name" value="HATPase_c"/>
    <property type="match status" value="1"/>
</dbReference>
<keyword evidence="10" id="KW-0812">Transmembrane</keyword>
<evidence type="ECO:0000256" key="1">
    <source>
        <dbReference type="ARBA" id="ARBA00000085"/>
    </source>
</evidence>
<feature type="domain" description="Histidine kinase" evidence="11">
    <location>
        <begin position="526"/>
        <end position="753"/>
    </location>
</feature>
<dbReference type="SMART" id="SM00304">
    <property type="entry name" value="HAMP"/>
    <property type="match status" value="1"/>
</dbReference>
<dbReference type="RefSeq" id="WP_228854894.1">
    <property type="nucleotide sequence ID" value="NZ_AP024086.1"/>
</dbReference>
<reference evidence="14" key="1">
    <citation type="submission" date="2020-09" db="EMBL/GenBank/DDBJ databases">
        <title>Desulfogranum mesoprofundum gen. nov., sp. nov., a novel mesophilic, sulfate-reducing chemolithoautotroph isolated from a deep-sea hydrothermal vent chimney in the Suiyo Seamount.</title>
        <authorList>
            <person name="Hashimoto Y."/>
            <person name="Nakagawa S."/>
        </authorList>
    </citation>
    <scope>NUCLEOTIDE SEQUENCE</scope>
    <source>
        <strain evidence="14">KT2</strain>
    </source>
</reference>
<dbReference type="GO" id="GO:0000155">
    <property type="term" value="F:phosphorelay sensor kinase activity"/>
    <property type="evidence" value="ECO:0007669"/>
    <property type="project" value="InterPro"/>
</dbReference>
<dbReference type="EC" id="2.7.13.3" evidence="2"/>
<feature type="coiled-coil region" evidence="9">
    <location>
        <begin position="316"/>
        <end position="393"/>
    </location>
</feature>
<accession>A0A8D5FWC6</accession>
<evidence type="ECO:0000313" key="15">
    <source>
        <dbReference type="Proteomes" id="UP000826725"/>
    </source>
</evidence>
<dbReference type="InterPro" id="IPR003661">
    <property type="entry name" value="HisK_dim/P_dom"/>
</dbReference>
<dbReference type="AlphaFoldDB" id="A0A8D5FWC6"/>
<keyword evidence="10" id="KW-1133">Transmembrane helix</keyword>
<dbReference type="InterPro" id="IPR005467">
    <property type="entry name" value="His_kinase_dom"/>
</dbReference>
<dbReference type="InterPro" id="IPR003660">
    <property type="entry name" value="HAMP_dom"/>
</dbReference>
<keyword evidence="5" id="KW-0418">Kinase</keyword>
<evidence type="ECO:0000256" key="2">
    <source>
        <dbReference type="ARBA" id="ARBA00012438"/>
    </source>
</evidence>
<name>A0A8D5FWC6_9BACT</name>
<dbReference type="CDD" id="cd00156">
    <property type="entry name" value="REC"/>
    <property type="match status" value="1"/>
</dbReference>
<dbReference type="InterPro" id="IPR003594">
    <property type="entry name" value="HATPase_dom"/>
</dbReference>
<dbReference type="Proteomes" id="UP000826725">
    <property type="component" value="Chromosome"/>
</dbReference>
<evidence type="ECO:0000256" key="6">
    <source>
        <dbReference type="ARBA" id="ARBA00022840"/>
    </source>
</evidence>
<evidence type="ECO:0000259" key="13">
    <source>
        <dbReference type="PROSITE" id="PS50885"/>
    </source>
</evidence>
<dbReference type="SMART" id="SM00448">
    <property type="entry name" value="REC"/>
    <property type="match status" value="1"/>
</dbReference>
<evidence type="ECO:0000256" key="3">
    <source>
        <dbReference type="ARBA" id="ARBA00022679"/>
    </source>
</evidence>
<keyword evidence="9" id="KW-0175">Coiled coil</keyword>
<keyword evidence="6" id="KW-0067">ATP-binding</keyword>
<dbReference type="PANTHER" id="PTHR43065">
    <property type="entry name" value="SENSOR HISTIDINE KINASE"/>
    <property type="match status" value="1"/>
</dbReference>
<dbReference type="Pfam" id="PF02518">
    <property type="entry name" value="HATPase_c"/>
    <property type="match status" value="1"/>
</dbReference>
<feature type="modified residue" description="4-aspartylphosphate" evidence="8">
    <location>
        <position position="823"/>
    </location>
</feature>
<evidence type="ECO:0000256" key="7">
    <source>
        <dbReference type="ARBA" id="ARBA00023012"/>
    </source>
</evidence>
<keyword evidence="15" id="KW-1185">Reference proteome</keyword>
<dbReference type="EMBL" id="AP024086">
    <property type="protein sequence ID" value="BCL62546.1"/>
    <property type="molecule type" value="Genomic_DNA"/>
</dbReference>
<evidence type="ECO:0000259" key="11">
    <source>
        <dbReference type="PROSITE" id="PS50109"/>
    </source>
</evidence>
<gene>
    <name evidence="14" type="ORF">DGMP_32390</name>
</gene>
<dbReference type="KEGG" id="dbk:DGMP_32390"/>
<keyword evidence="3" id="KW-0808">Transferase</keyword>
<dbReference type="SMART" id="SM00388">
    <property type="entry name" value="HisKA"/>
    <property type="match status" value="1"/>
</dbReference>
<evidence type="ECO:0000256" key="8">
    <source>
        <dbReference type="PROSITE-ProRule" id="PRU00169"/>
    </source>
</evidence>
<protein>
    <recommendedName>
        <fullName evidence="2">histidine kinase</fullName>
        <ecNumber evidence="2">2.7.13.3</ecNumber>
    </recommendedName>
</protein>
<sequence length="900" mass="101871">MLNFSRILPNSFSGRLIGMMFLSGFIPVIIFAVLMSIFGHRFIDETSHAIEQGQHDQWQRSRVILAQMAENFVRQKAMDVALQMSLYMEGHPEMNLEELQKDQVFRKIAIQPVGSTGYTVVIDSRAVVTRFHRDSQKENIKLSVFADEFPEFWKIIKTCLNGRYTSGYYKWKGADSKLRHKFMYIVPLGRQTADGVLLSVAATAYVDEFTRSIQATRDIFSGTTHLLMLTSKNLIQSMRSMGFLFMGISIVLLLGMAIVSGMYFSRAVRKLRNATKKVNQGDFSIRLQAGMTGEMDDLTEDFNRMVQNLAITTVKKEQLERKESELHALNKNLQQEISDRKHAEEKLRHYQDSLETLVSKRTEELVCTNERLVSEVEERKQAVEALHKNEQRMKAILRASPVGIGLLVNRKFIWINEMMVQLTGHEKEFLVGKDISLLYQKQEQYEQVGREFYGRVFQGEIGETVVCWVRKNSVVFDCSIRGYPLDPEDLSQGIIIAVADISEAKKLEEKLRQAQKMEAIGTLAGGVAHDLNNILSSIVSYPEYILLDLPKDSPIRKPLNTILKSGKQAVAIVQDLLTMARRGVAIAEVLNINTIIRNQLQSSEYCQFKRYHSRVDVVCRFDGNLANIKGSEAHLAKAVMNMINNSAEAMPEGGTITLVTENVVLHSPLKGYEVIEKGHYVKVTIEDEGVGISDEELLRIFEPFYSNKKLGRSGSGLGMAVVWGTVKDHRGFFDIESIQGKGTVFTLYLPVTDEEISETLPPLSIDRYQGNGERILVVDDSDSQREIAEHLLERLDFRVALAASGEEGVRYLKDNPVDLVVLDMIMEGMDGLETYRQMSAFKPDIKVVITSGFSENKRVRELQKLSGCQYIKKPYSLEQIGMAIKRALSGYVAQRVNKNT</sequence>
<proteinExistence type="predicted"/>
<dbReference type="GO" id="GO:0005524">
    <property type="term" value="F:ATP binding"/>
    <property type="evidence" value="ECO:0007669"/>
    <property type="project" value="UniProtKB-KW"/>
</dbReference>
<dbReference type="CDD" id="cd00130">
    <property type="entry name" value="PAS"/>
    <property type="match status" value="1"/>
</dbReference>
<feature type="domain" description="Response regulatory" evidence="12">
    <location>
        <begin position="774"/>
        <end position="888"/>
    </location>
</feature>
<dbReference type="GO" id="GO:0016020">
    <property type="term" value="C:membrane"/>
    <property type="evidence" value="ECO:0007669"/>
    <property type="project" value="InterPro"/>
</dbReference>
<dbReference type="NCBIfam" id="TIGR00229">
    <property type="entry name" value="sensory_box"/>
    <property type="match status" value="1"/>
</dbReference>
<keyword evidence="8" id="KW-0597">Phosphoprotein</keyword>